<comment type="caution">
    <text evidence="2">The sequence shown here is derived from an EMBL/GenBank/DDBJ whole genome shotgun (WGS) entry which is preliminary data.</text>
</comment>
<feature type="compositionally biased region" description="Polar residues" evidence="1">
    <location>
        <begin position="182"/>
        <end position="194"/>
    </location>
</feature>
<organism evidence="2 3">
    <name type="scientific">Pleurodeles waltl</name>
    <name type="common">Iberian ribbed newt</name>
    <dbReference type="NCBI Taxonomy" id="8319"/>
    <lineage>
        <taxon>Eukaryota</taxon>
        <taxon>Metazoa</taxon>
        <taxon>Chordata</taxon>
        <taxon>Craniata</taxon>
        <taxon>Vertebrata</taxon>
        <taxon>Euteleostomi</taxon>
        <taxon>Amphibia</taxon>
        <taxon>Batrachia</taxon>
        <taxon>Caudata</taxon>
        <taxon>Salamandroidea</taxon>
        <taxon>Salamandridae</taxon>
        <taxon>Pleurodelinae</taxon>
        <taxon>Pleurodeles</taxon>
    </lineage>
</organism>
<name>A0AAV7S2M6_PLEWA</name>
<reference evidence="2" key="1">
    <citation type="journal article" date="2022" name="bioRxiv">
        <title>Sequencing and chromosome-scale assembly of the giantPleurodeles waltlgenome.</title>
        <authorList>
            <person name="Brown T."/>
            <person name="Elewa A."/>
            <person name="Iarovenko S."/>
            <person name="Subramanian E."/>
            <person name="Araus A.J."/>
            <person name="Petzold A."/>
            <person name="Susuki M."/>
            <person name="Suzuki K.-i.T."/>
            <person name="Hayashi T."/>
            <person name="Toyoda A."/>
            <person name="Oliveira C."/>
            <person name="Osipova E."/>
            <person name="Leigh N.D."/>
            <person name="Simon A."/>
            <person name="Yun M.H."/>
        </authorList>
    </citation>
    <scope>NUCLEOTIDE SEQUENCE</scope>
    <source>
        <strain evidence="2">20211129_DDA</strain>
        <tissue evidence="2">Liver</tissue>
    </source>
</reference>
<dbReference type="Gene3D" id="3.30.250.20">
    <property type="entry name" value="L1 transposable element, C-terminal domain"/>
    <property type="match status" value="1"/>
</dbReference>
<dbReference type="InterPro" id="IPR042566">
    <property type="entry name" value="L1_C"/>
</dbReference>
<proteinExistence type="predicted"/>
<dbReference type="PANTHER" id="PTHR11505">
    <property type="entry name" value="L1 TRANSPOSABLE ELEMENT-RELATED"/>
    <property type="match status" value="1"/>
</dbReference>
<dbReference type="Proteomes" id="UP001066276">
    <property type="component" value="Chromosome 5"/>
</dbReference>
<accession>A0AAV7S2M6</accession>
<keyword evidence="3" id="KW-1185">Reference proteome</keyword>
<evidence type="ECO:0000313" key="2">
    <source>
        <dbReference type="EMBL" id="KAJ1157505.1"/>
    </source>
</evidence>
<gene>
    <name evidence="2" type="ORF">NDU88_010216</name>
</gene>
<evidence type="ECO:0000256" key="1">
    <source>
        <dbReference type="SAM" id="MobiDB-lite"/>
    </source>
</evidence>
<sequence length="255" mass="29048">MVEAQAATSQDRIQELLYLCSMLTDLEDRSRRDNVRFLGFPEAIKGKNTHSFLRVTLPKLTGITFDLPPLEFHRAHRLGPKRPRATTRPRPIIASLLRQMKGQEIRLSADFSKETSERRKAFLDLHPRLRQMEVKYGLFEPVRMWVTKNGVSQDFYDPEDLCSFLDSQLPMDTPAPIPPRDSSVTDQTTLSQGPSPGGSRSDRRPKVSHPRGRDLERLMNSHDDRGQVLHAVALHTQVADRDKPRSLLKPPADTP</sequence>
<protein>
    <submittedName>
        <fullName evidence="2">Uncharacterized protein</fullName>
    </submittedName>
</protein>
<dbReference type="EMBL" id="JANPWB010000009">
    <property type="protein sequence ID" value="KAJ1157505.1"/>
    <property type="molecule type" value="Genomic_DNA"/>
</dbReference>
<dbReference type="InterPro" id="IPR004244">
    <property type="entry name" value="Transposase_22"/>
</dbReference>
<feature type="region of interest" description="Disordered" evidence="1">
    <location>
        <begin position="166"/>
        <end position="255"/>
    </location>
</feature>
<feature type="compositionally biased region" description="Basic and acidic residues" evidence="1">
    <location>
        <begin position="200"/>
        <end position="227"/>
    </location>
</feature>
<evidence type="ECO:0000313" key="3">
    <source>
        <dbReference type="Proteomes" id="UP001066276"/>
    </source>
</evidence>
<dbReference type="AlphaFoldDB" id="A0AAV7S2M6"/>